<proteinExistence type="predicted"/>
<dbReference type="EMBL" id="BOMF01000130">
    <property type="protein sequence ID" value="GID49662.1"/>
    <property type="molecule type" value="Genomic_DNA"/>
</dbReference>
<sequence>MSGGEWEHGGHGESACGFGEFTGDDGVRQPGGKVHAWTPGTNQTLCGLALSRFPSRRNKS</sequence>
<dbReference type="RefSeq" id="WP_204299784.1">
    <property type="nucleotide sequence ID" value="NZ_BAAAGQ010000022.1"/>
</dbReference>
<name>A0ABQ3WTT0_9ACTN</name>
<accession>A0ABQ3WTT0</accession>
<protein>
    <submittedName>
        <fullName evidence="2">Uncharacterized protein</fullName>
    </submittedName>
</protein>
<evidence type="ECO:0000313" key="2">
    <source>
        <dbReference type="EMBL" id="GID49662.1"/>
    </source>
</evidence>
<feature type="compositionally biased region" description="Basic and acidic residues" evidence="1">
    <location>
        <begin position="1"/>
        <end position="11"/>
    </location>
</feature>
<reference evidence="2" key="1">
    <citation type="submission" date="2021-01" db="EMBL/GenBank/DDBJ databases">
        <title>Whole genome shotgun sequence of Actinoplanes capillaceus NBRC 16408.</title>
        <authorList>
            <person name="Komaki H."/>
            <person name="Tamura T."/>
        </authorList>
    </citation>
    <scope>NUCLEOTIDE SEQUENCE [LARGE SCALE GENOMIC DNA]</scope>
    <source>
        <strain evidence="2">NBRC 16408</strain>
    </source>
</reference>
<gene>
    <name evidence="2" type="ORF">Aca07nite_69370</name>
</gene>
<feature type="region of interest" description="Disordered" evidence="1">
    <location>
        <begin position="1"/>
        <end position="40"/>
    </location>
</feature>
<organism evidence="2">
    <name type="scientific">Actinoplanes campanulatus</name>
    <dbReference type="NCBI Taxonomy" id="113559"/>
    <lineage>
        <taxon>Bacteria</taxon>
        <taxon>Bacillati</taxon>
        <taxon>Actinomycetota</taxon>
        <taxon>Actinomycetes</taxon>
        <taxon>Micromonosporales</taxon>
        <taxon>Micromonosporaceae</taxon>
        <taxon>Actinoplanes</taxon>
    </lineage>
</organism>
<comment type="caution">
    <text evidence="2">The sequence shown here is derived from an EMBL/GenBank/DDBJ whole genome shotgun (WGS) entry which is preliminary data.</text>
</comment>
<evidence type="ECO:0000256" key="1">
    <source>
        <dbReference type="SAM" id="MobiDB-lite"/>
    </source>
</evidence>